<keyword evidence="3" id="KW-1185">Reference proteome</keyword>
<evidence type="ECO:0000313" key="2">
    <source>
        <dbReference type="EMBL" id="KAF3803306.1"/>
    </source>
</evidence>
<organism evidence="2 3">
    <name type="scientific">Colletotrichum gloeosporioides</name>
    <name type="common">Anthracnose fungus</name>
    <name type="synonym">Glomerella cingulata</name>
    <dbReference type="NCBI Taxonomy" id="474922"/>
    <lineage>
        <taxon>Eukaryota</taxon>
        <taxon>Fungi</taxon>
        <taxon>Dikarya</taxon>
        <taxon>Ascomycota</taxon>
        <taxon>Pezizomycotina</taxon>
        <taxon>Sordariomycetes</taxon>
        <taxon>Hypocreomycetidae</taxon>
        <taxon>Glomerellales</taxon>
        <taxon>Glomerellaceae</taxon>
        <taxon>Colletotrichum</taxon>
        <taxon>Colletotrichum gloeosporioides species complex</taxon>
    </lineage>
</organism>
<gene>
    <name evidence="2" type="ORF">GCG54_00013416</name>
</gene>
<reference evidence="2" key="1">
    <citation type="journal article" date="2020" name="Phytopathology">
        <title>Genome sequence and comparative analysis of Colletotrichum gloeosporioides isolated from Liriodendron leaves.</title>
        <authorList>
            <person name="Fu F.F."/>
            <person name="Hao Z."/>
            <person name="Wang P."/>
            <person name="Lu Y."/>
            <person name="Xue L.J."/>
            <person name="Wei G."/>
            <person name="Tian Y."/>
            <person name="Baishi H."/>
            <person name="Xu H."/>
            <person name="Shi J."/>
            <person name="Cheng T."/>
            <person name="Wang G."/>
            <person name="Yi Y."/>
            <person name="Chen J."/>
        </authorList>
    </citation>
    <scope>NUCLEOTIDE SEQUENCE</scope>
    <source>
        <strain evidence="2">Lc1</strain>
    </source>
</reference>
<dbReference type="RefSeq" id="XP_045262465.1">
    <property type="nucleotide sequence ID" value="XM_045413269.1"/>
</dbReference>
<dbReference type="GeneID" id="69020532"/>
<evidence type="ECO:0000313" key="3">
    <source>
        <dbReference type="Proteomes" id="UP000613401"/>
    </source>
</evidence>
<name>A0A8H4CGA4_COLGL</name>
<feature type="domain" description="Heterokaryon incompatibility" evidence="1">
    <location>
        <begin position="42"/>
        <end position="168"/>
    </location>
</feature>
<dbReference type="InterPro" id="IPR052895">
    <property type="entry name" value="HetReg/Transcr_Mod"/>
</dbReference>
<sequence length="291" mass="32416">MHSVYRNLPRGHIRLLTVHPGNETTALSGTLHSTPLEEAPQFEAVSYAWGTGSFTETLNIISNPGTVFTSGEHEVSGAGHITRNVTSLLRCLRRRSETRILWIDAICINQASISERNDQVQQRRKIYSRARVVVIWLGPAIEGDGSGQAIAFLNQMGQNQQRRNNTISDGLVQDDDSAFSQDYQDGSESTKVISSTHLLTARAITPQDLPSPGRMLLSLMTTYYIKTKSSENYNYYVNVKVWNLWGLQRQSLARGETARRARLAMAFLVDIKVDEEISHVTLGAPGCCYDS</sequence>
<dbReference type="Pfam" id="PF06985">
    <property type="entry name" value="HET"/>
    <property type="match status" value="1"/>
</dbReference>
<reference evidence="2" key="2">
    <citation type="submission" date="2020-03" db="EMBL/GenBank/DDBJ databases">
        <authorList>
            <person name="Fu F.-F."/>
            <person name="Chen J."/>
        </authorList>
    </citation>
    <scope>NUCLEOTIDE SEQUENCE</scope>
    <source>
        <strain evidence="2">Lc1</strain>
    </source>
</reference>
<dbReference type="InterPro" id="IPR010730">
    <property type="entry name" value="HET"/>
</dbReference>
<evidence type="ECO:0000259" key="1">
    <source>
        <dbReference type="Pfam" id="PF06985"/>
    </source>
</evidence>
<accession>A0A8H4CGA4</accession>
<proteinExistence type="predicted"/>
<dbReference type="Proteomes" id="UP000613401">
    <property type="component" value="Unassembled WGS sequence"/>
</dbReference>
<protein>
    <recommendedName>
        <fullName evidence="1">Heterokaryon incompatibility domain-containing protein</fullName>
    </recommendedName>
</protein>
<dbReference type="EMBL" id="WVTB01000055">
    <property type="protein sequence ID" value="KAF3803306.1"/>
    <property type="molecule type" value="Genomic_DNA"/>
</dbReference>
<dbReference type="PANTHER" id="PTHR24148:SF79">
    <property type="entry name" value="HETEROKARYON INCOMPATIBILITY DOMAIN-CONTAINING PROTEIN"/>
    <property type="match status" value="1"/>
</dbReference>
<dbReference type="PANTHER" id="PTHR24148">
    <property type="entry name" value="ANKYRIN REPEAT DOMAIN-CONTAINING PROTEIN 39 HOMOLOG-RELATED"/>
    <property type="match status" value="1"/>
</dbReference>
<comment type="caution">
    <text evidence="2">The sequence shown here is derived from an EMBL/GenBank/DDBJ whole genome shotgun (WGS) entry which is preliminary data.</text>
</comment>
<dbReference type="AlphaFoldDB" id="A0A8H4CGA4"/>